<evidence type="ECO:0000313" key="3">
    <source>
        <dbReference type="Proteomes" id="UP000075903"/>
    </source>
</evidence>
<name>A0A182UQI3_ANOME</name>
<accession>A0A182UQI3</accession>
<feature type="region of interest" description="Disordered" evidence="1">
    <location>
        <begin position="40"/>
        <end position="76"/>
    </location>
</feature>
<sequence length="105" mass="10721">MPSRWRKCIVSRAQTAHPIASAWRPPITCTGGCLTAPCCTPTPASSSSSSSSVSSAYGSFCKKSSSSCSSRMRPSACSIKSVATAPRPVGGESEALEGMVTVGDC</sequence>
<dbReference type="VEuPathDB" id="VectorBase:AMEM001889"/>
<dbReference type="Proteomes" id="UP000075903">
    <property type="component" value="Unassembled WGS sequence"/>
</dbReference>
<dbReference type="AlphaFoldDB" id="A0A182UQI3"/>
<keyword evidence="3" id="KW-1185">Reference proteome</keyword>
<reference evidence="2" key="1">
    <citation type="submission" date="2020-05" db="UniProtKB">
        <authorList>
            <consortium name="EnsemblMetazoa"/>
        </authorList>
    </citation>
    <scope>IDENTIFICATION</scope>
    <source>
        <strain evidence="2">MAF</strain>
    </source>
</reference>
<organism evidence="2 3">
    <name type="scientific">Anopheles merus</name>
    <name type="common">Mosquito</name>
    <dbReference type="NCBI Taxonomy" id="30066"/>
    <lineage>
        <taxon>Eukaryota</taxon>
        <taxon>Metazoa</taxon>
        <taxon>Ecdysozoa</taxon>
        <taxon>Arthropoda</taxon>
        <taxon>Hexapoda</taxon>
        <taxon>Insecta</taxon>
        <taxon>Pterygota</taxon>
        <taxon>Neoptera</taxon>
        <taxon>Endopterygota</taxon>
        <taxon>Diptera</taxon>
        <taxon>Nematocera</taxon>
        <taxon>Culicoidea</taxon>
        <taxon>Culicidae</taxon>
        <taxon>Anophelinae</taxon>
        <taxon>Anopheles</taxon>
    </lineage>
</organism>
<protein>
    <submittedName>
        <fullName evidence="2">Uncharacterized protein</fullName>
    </submittedName>
</protein>
<dbReference type="EnsemblMetazoa" id="AMEM001889-RA">
    <property type="protein sequence ID" value="AMEM001889-PA"/>
    <property type="gene ID" value="AMEM001889"/>
</dbReference>
<proteinExistence type="predicted"/>
<evidence type="ECO:0000256" key="1">
    <source>
        <dbReference type="SAM" id="MobiDB-lite"/>
    </source>
</evidence>
<evidence type="ECO:0000313" key="2">
    <source>
        <dbReference type="EnsemblMetazoa" id="AMEM001889-PA"/>
    </source>
</evidence>
<feature type="compositionally biased region" description="Low complexity" evidence="1">
    <location>
        <begin position="45"/>
        <end position="76"/>
    </location>
</feature>